<comment type="similarity">
    <text evidence="2 4">Belongs to the glucose-6-phosphate 1-epimerase family.</text>
</comment>
<dbReference type="Pfam" id="PF01263">
    <property type="entry name" value="Aldose_epim"/>
    <property type="match status" value="1"/>
</dbReference>
<dbReference type="Gene3D" id="2.70.98.10">
    <property type="match status" value="1"/>
</dbReference>
<evidence type="ECO:0000256" key="3">
    <source>
        <dbReference type="ARBA" id="ARBA00023235"/>
    </source>
</evidence>
<dbReference type="GO" id="GO:0005975">
    <property type="term" value="P:carbohydrate metabolic process"/>
    <property type="evidence" value="ECO:0007669"/>
    <property type="project" value="InterPro"/>
</dbReference>
<sequence length="272" mass="30493">MMEDTFTPLQLQVEGASLRFCRYGGQVLSWQPADGQERLFLSDRSLYQSGQAIRGGVPIIFPQFSGRGSLPKHGFARDRAWALLQWDEDSGQAELELRESLETLQIWPFAFRLVLKLQLRPQQLQLQLTVENCDRQPWSFTAALHSYLAVPDLATVHLQGLQGRWGTEQTTGDRWQEMECDRHFPQAIDALYEAPAQPLTLLAPPWSALQICQTGFTETVIWNPGSAGVSQIGDLASGSEQQFLCVEAAVVQSPPRLEPGEIWQGQQVFQVG</sequence>
<gene>
    <name evidence="6" type="ordered locus">syc0694_d</name>
</gene>
<evidence type="ECO:0000256" key="4">
    <source>
        <dbReference type="PIRNR" id="PIRNR016020"/>
    </source>
</evidence>
<feature type="active site" evidence="5">
    <location>
        <position position="247"/>
    </location>
</feature>
<organism evidence="6 7">
    <name type="scientific">Synechococcus sp. (strain ATCC 27144 / PCC 6301 / SAUG 1402/1)</name>
    <name type="common">Anacystis nidulans</name>
    <dbReference type="NCBI Taxonomy" id="269084"/>
    <lineage>
        <taxon>Bacteria</taxon>
        <taxon>Bacillati</taxon>
        <taxon>Cyanobacteriota</taxon>
        <taxon>Cyanophyceae</taxon>
        <taxon>Synechococcales</taxon>
        <taxon>Synechococcaceae</taxon>
        <taxon>Synechococcus</taxon>
    </lineage>
</organism>
<proteinExistence type="inferred from homology"/>
<dbReference type="InterPro" id="IPR011013">
    <property type="entry name" value="Gal_mutarotase_sf_dom"/>
</dbReference>
<dbReference type="KEGG" id="syc:syc0694_d"/>
<dbReference type="SUPFAM" id="SSF74650">
    <property type="entry name" value="Galactose mutarotase-like"/>
    <property type="match status" value="1"/>
</dbReference>
<evidence type="ECO:0000256" key="5">
    <source>
        <dbReference type="PIRSR" id="PIRSR016020-1"/>
    </source>
</evidence>
<reference evidence="6 7" key="1">
    <citation type="journal article" date="2007" name="Photosyn. Res.">
        <title>Complete nucleotide sequence of the freshwater unicellular cyanobacterium Synechococcus elongatus PCC 6301 chromosome: gene content and organization.</title>
        <authorList>
            <person name="Sugita C."/>
            <person name="Ogata K."/>
            <person name="Shikata M."/>
            <person name="Jikuya H."/>
            <person name="Takano J."/>
            <person name="Furumichi M."/>
            <person name="Kanehisa M."/>
            <person name="Omata T."/>
            <person name="Sugiura M."/>
            <person name="Sugita M."/>
        </authorList>
    </citation>
    <scope>NUCLEOTIDE SEQUENCE [LARGE SCALE GENOMIC DNA]</scope>
    <source>
        <strain evidence="7">ATCC 27144 / PCC 6301 / SAUG 1402/1</strain>
    </source>
</reference>
<evidence type="ECO:0000256" key="2">
    <source>
        <dbReference type="ARBA" id="ARBA00005866"/>
    </source>
</evidence>
<keyword evidence="3 4" id="KW-0413">Isomerase</keyword>
<dbReference type="EC" id="5.1.3.15" evidence="4"/>
<comment type="catalytic activity">
    <reaction evidence="1">
        <text>alpha-D-glucose 6-phosphate = beta-D-glucose 6-phosphate</text>
        <dbReference type="Rhea" id="RHEA:16249"/>
        <dbReference type="ChEBI" id="CHEBI:58225"/>
        <dbReference type="ChEBI" id="CHEBI:58247"/>
        <dbReference type="EC" id="5.1.3.15"/>
    </reaction>
</comment>
<dbReference type="AlphaFoldDB" id="A0A0H3K1I3"/>
<dbReference type="PANTHER" id="PTHR11122">
    <property type="entry name" value="APOSPORY-ASSOCIATED PROTEIN C-RELATED"/>
    <property type="match status" value="1"/>
</dbReference>
<name>A0A0H3K1I3_SYNP6</name>
<dbReference type="GO" id="GO:0047938">
    <property type="term" value="F:glucose-6-phosphate 1-epimerase activity"/>
    <property type="evidence" value="ECO:0007669"/>
    <property type="project" value="UniProtKB-UniRule"/>
</dbReference>
<evidence type="ECO:0000313" key="7">
    <source>
        <dbReference type="Proteomes" id="UP000001175"/>
    </source>
</evidence>
<evidence type="ECO:0000256" key="1">
    <source>
        <dbReference type="ARBA" id="ARBA00001096"/>
    </source>
</evidence>
<feature type="active site" evidence="5">
    <location>
        <position position="145"/>
    </location>
</feature>
<dbReference type="GO" id="GO:0030246">
    <property type="term" value="F:carbohydrate binding"/>
    <property type="evidence" value="ECO:0007669"/>
    <property type="project" value="UniProtKB-UniRule"/>
</dbReference>
<dbReference type="EMBL" id="AP008231">
    <property type="protein sequence ID" value="BAD78884.1"/>
    <property type="molecule type" value="Genomic_DNA"/>
</dbReference>
<dbReference type="GO" id="GO:0005737">
    <property type="term" value="C:cytoplasm"/>
    <property type="evidence" value="ECO:0007669"/>
    <property type="project" value="TreeGrafter"/>
</dbReference>
<dbReference type="InterPro" id="IPR008183">
    <property type="entry name" value="Aldose_1/G6P_1-epimerase"/>
</dbReference>
<protein>
    <recommendedName>
        <fullName evidence="4">Putative glucose-6-phosphate 1-epimerase</fullName>
        <ecNumber evidence="4">5.1.3.15</ecNumber>
    </recommendedName>
</protein>
<dbReference type="PANTHER" id="PTHR11122:SF13">
    <property type="entry name" value="GLUCOSE-6-PHOSPHATE 1-EPIMERASE"/>
    <property type="match status" value="1"/>
</dbReference>
<dbReference type="eggNOG" id="COG0676">
    <property type="taxonomic scope" value="Bacteria"/>
</dbReference>
<dbReference type="CDD" id="cd09020">
    <property type="entry name" value="D-hex-6-P-epi_like"/>
    <property type="match status" value="1"/>
</dbReference>
<dbReference type="Proteomes" id="UP000001175">
    <property type="component" value="Chromosome"/>
</dbReference>
<dbReference type="PIRSF" id="PIRSF016020">
    <property type="entry name" value="PHexose_mutarotase"/>
    <property type="match status" value="1"/>
</dbReference>
<evidence type="ECO:0000313" key="6">
    <source>
        <dbReference type="EMBL" id="BAD78884.1"/>
    </source>
</evidence>
<accession>A0A0H3K1I3</accession>
<dbReference type="InterPro" id="IPR014718">
    <property type="entry name" value="GH-type_carb-bd"/>
</dbReference>
<dbReference type="InterPro" id="IPR025532">
    <property type="entry name" value="G6P_1-epimerase"/>
</dbReference>